<dbReference type="SUPFAM" id="SSF55874">
    <property type="entry name" value="ATPase domain of HSP90 chaperone/DNA topoisomerase II/histidine kinase"/>
    <property type="match status" value="1"/>
</dbReference>
<keyword evidence="6 11" id="KW-0418">Kinase</keyword>
<evidence type="ECO:0000256" key="3">
    <source>
        <dbReference type="ARBA" id="ARBA00022553"/>
    </source>
</evidence>
<dbReference type="GO" id="GO:0000155">
    <property type="term" value="F:phosphorelay sensor kinase activity"/>
    <property type="evidence" value="ECO:0007669"/>
    <property type="project" value="InterPro"/>
</dbReference>
<gene>
    <name evidence="11" type="ORF">GA0074695_0176</name>
</gene>
<keyword evidence="7" id="KW-0067">ATP-binding</keyword>
<dbReference type="InterPro" id="IPR011712">
    <property type="entry name" value="Sig_transdc_His_kin_sub3_dim/P"/>
</dbReference>
<keyword evidence="9" id="KW-0472">Membrane</keyword>
<dbReference type="InterPro" id="IPR050482">
    <property type="entry name" value="Sensor_HK_TwoCompSys"/>
</dbReference>
<keyword evidence="3" id="KW-0597">Phosphoprotein</keyword>
<protein>
    <recommendedName>
        <fullName evidence="2">histidine kinase</fullName>
        <ecNumber evidence="2">2.7.13.3</ecNumber>
    </recommendedName>
</protein>
<feature type="transmembrane region" description="Helical" evidence="9">
    <location>
        <begin position="12"/>
        <end position="30"/>
    </location>
</feature>
<dbReference type="InterPro" id="IPR003594">
    <property type="entry name" value="HATPase_dom"/>
</dbReference>
<evidence type="ECO:0000256" key="4">
    <source>
        <dbReference type="ARBA" id="ARBA00022679"/>
    </source>
</evidence>
<keyword evidence="8" id="KW-0902">Two-component regulatory system</keyword>
<evidence type="ECO:0000259" key="10">
    <source>
        <dbReference type="SMART" id="SM00387"/>
    </source>
</evidence>
<dbReference type="PANTHER" id="PTHR24421:SF10">
    <property type="entry name" value="NITRATE_NITRITE SENSOR PROTEIN NARQ"/>
    <property type="match status" value="1"/>
</dbReference>
<evidence type="ECO:0000256" key="1">
    <source>
        <dbReference type="ARBA" id="ARBA00000085"/>
    </source>
</evidence>
<dbReference type="SMART" id="SM00387">
    <property type="entry name" value="HATPase_c"/>
    <property type="match status" value="1"/>
</dbReference>
<dbReference type="EC" id="2.7.13.3" evidence="2"/>
<dbReference type="RefSeq" id="WP_089004525.1">
    <property type="nucleotide sequence ID" value="NZ_LT607411.1"/>
</dbReference>
<reference evidence="12" key="1">
    <citation type="submission" date="2016-06" db="EMBL/GenBank/DDBJ databases">
        <authorList>
            <person name="Varghese N."/>
            <person name="Submissions Spin"/>
        </authorList>
    </citation>
    <scope>NUCLEOTIDE SEQUENCE [LARGE SCALE GENOMIC DNA]</scope>
    <source>
        <strain evidence="12">DSM 43909</strain>
    </source>
</reference>
<dbReference type="GO" id="GO:0046983">
    <property type="term" value="F:protein dimerization activity"/>
    <property type="evidence" value="ECO:0007669"/>
    <property type="project" value="InterPro"/>
</dbReference>
<dbReference type="GO" id="GO:0005524">
    <property type="term" value="F:ATP binding"/>
    <property type="evidence" value="ECO:0007669"/>
    <property type="project" value="UniProtKB-KW"/>
</dbReference>
<keyword evidence="5" id="KW-0547">Nucleotide-binding</keyword>
<dbReference type="Gene3D" id="3.30.565.10">
    <property type="entry name" value="Histidine kinase-like ATPase, C-terminal domain"/>
    <property type="match status" value="1"/>
</dbReference>
<keyword evidence="9" id="KW-1133">Transmembrane helix</keyword>
<dbReference type="InterPro" id="IPR036890">
    <property type="entry name" value="HATPase_C_sf"/>
</dbReference>
<evidence type="ECO:0000256" key="8">
    <source>
        <dbReference type="ARBA" id="ARBA00023012"/>
    </source>
</evidence>
<keyword evidence="12" id="KW-1185">Reference proteome</keyword>
<accession>A0A1C4U585</accession>
<evidence type="ECO:0000313" key="11">
    <source>
        <dbReference type="EMBL" id="SCE66903.1"/>
    </source>
</evidence>
<organism evidence="11 12">
    <name type="scientific">Micromonospora viridifaciens</name>
    <dbReference type="NCBI Taxonomy" id="1881"/>
    <lineage>
        <taxon>Bacteria</taxon>
        <taxon>Bacillati</taxon>
        <taxon>Actinomycetota</taxon>
        <taxon>Actinomycetes</taxon>
        <taxon>Micromonosporales</taxon>
        <taxon>Micromonosporaceae</taxon>
        <taxon>Micromonospora</taxon>
    </lineage>
</organism>
<evidence type="ECO:0000256" key="7">
    <source>
        <dbReference type="ARBA" id="ARBA00022840"/>
    </source>
</evidence>
<keyword evidence="9" id="KW-0812">Transmembrane</keyword>
<dbReference type="GO" id="GO:0016020">
    <property type="term" value="C:membrane"/>
    <property type="evidence" value="ECO:0007669"/>
    <property type="project" value="InterPro"/>
</dbReference>
<evidence type="ECO:0000313" key="12">
    <source>
        <dbReference type="Proteomes" id="UP000198242"/>
    </source>
</evidence>
<feature type="transmembrane region" description="Helical" evidence="9">
    <location>
        <begin position="36"/>
        <end position="57"/>
    </location>
</feature>
<dbReference type="EMBL" id="LT607411">
    <property type="protein sequence ID" value="SCE66903.1"/>
    <property type="molecule type" value="Genomic_DNA"/>
</dbReference>
<dbReference type="Gene3D" id="1.20.5.1930">
    <property type="match status" value="1"/>
</dbReference>
<dbReference type="PANTHER" id="PTHR24421">
    <property type="entry name" value="NITRATE/NITRITE SENSOR PROTEIN NARX-RELATED"/>
    <property type="match status" value="1"/>
</dbReference>
<keyword evidence="4" id="KW-0808">Transferase</keyword>
<feature type="domain" description="Histidine kinase/HSP90-like ATPase" evidence="10">
    <location>
        <begin position="187"/>
        <end position="283"/>
    </location>
</feature>
<evidence type="ECO:0000256" key="6">
    <source>
        <dbReference type="ARBA" id="ARBA00022777"/>
    </source>
</evidence>
<evidence type="ECO:0000256" key="5">
    <source>
        <dbReference type="ARBA" id="ARBA00022741"/>
    </source>
</evidence>
<sequence>MTEGRRRSRRPWLLLPAGALLVVMAAVLVLGLSWPFVTVLLLGFAAVSVWAIVRLLVERAEHETVMARRDIAEAVLAERLRLARDLHDIVSHGLGMITVRAAAAAHLHVRKPDDQALLAAIEDVEAISRKATVELRRMLDALREVDDRPARHPTETLASLPGIIEGARRAGLRVELTQEELGAVSPGAQVAICRVVREGLANSARYAGSTTVDVRLARTRSAVSVTIDDDGPSRGWAVRPGAGHGLVGLRERVNSLGGTLTAEPRAKEHGDRAGFRLKAIIPEGAA</sequence>
<dbReference type="Pfam" id="PF02518">
    <property type="entry name" value="HATPase_c"/>
    <property type="match status" value="1"/>
</dbReference>
<dbReference type="CDD" id="cd16917">
    <property type="entry name" value="HATPase_UhpB-NarQ-NarX-like"/>
    <property type="match status" value="1"/>
</dbReference>
<comment type="catalytic activity">
    <reaction evidence="1">
        <text>ATP + protein L-histidine = ADP + protein N-phospho-L-histidine.</text>
        <dbReference type="EC" id="2.7.13.3"/>
    </reaction>
</comment>
<dbReference type="AlphaFoldDB" id="A0A1C4U585"/>
<dbReference type="Proteomes" id="UP000198242">
    <property type="component" value="Chromosome I"/>
</dbReference>
<name>A0A1C4U585_MICVI</name>
<dbReference type="Pfam" id="PF07730">
    <property type="entry name" value="HisKA_3"/>
    <property type="match status" value="1"/>
</dbReference>
<evidence type="ECO:0000256" key="2">
    <source>
        <dbReference type="ARBA" id="ARBA00012438"/>
    </source>
</evidence>
<proteinExistence type="predicted"/>
<dbReference type="OrthoDB" id="227596at2"/>
<evidence type="ECO:0000256" key="9">
    <source>
        <dbReference type="SAM" id="Phobius"/>
    </source>
</evidence>